<sequence>MLHRFPRTACGATTTMDYSYGGDSVDTFPPFWALDSEATTTASFSLNEPSLLPGEESAAQEANKAMMLDSKETAHGMPPFAPRLRRGVPWTVKGGLRILLGVLISVVILAYVMKHLPPRRAPVDKGPEGLPPVYPPIDIELSKKEALFELEKIKGVVDAARRLTEVVHTDEAYALLSTLEECTGVKRPDAREAPDVDPRTRLEKALDALHNLYEAAHREATIVVTEHKKLSHIQGLDAGPSAQVVSFIQDFSSPLLRPLIDHSQAMEKLDRDLSRRFAEAQARLPEAQLGFPELDARLLLATADELGAMQLLVKRRESLKENVSVDSTLATQCACSAVACWRDLVHALITTQVNELGSMLEHAKESLQAGKDLHMLEEAAEAHQRSVIDKISGLLNTARGRLKRFHEGKARWPDAGPLANVITTAMKEHEEARMLREPVVTAWRLAAELNMKEKLSPSVHKQILETVRESKSFFDKLKEDHRSLLRHMQLSASFIFPGITDPRRTSTKFLNDLLVTKLMERAKASQVAAERHSTQFNTAATAVRLLDTVTLAIGKIEEMNGGILQLMKKKQMAPMLLAETSMIYLLDVQVEEAMKLGMSAAAVQLDKDHEQFELFRMRKQLVALAAQVKSSRTLEETSFLACSIQRKAEEMDAFVRSHRRVHK</sequence>
<dbReference type="EMBL" id="JROU02001543">
    <property type="protein sequence ID" value="OEH76028.1"/>
    <property type="molecule type" value="Genomic_DNA"/>
</dbReference>
<dbReference type="Proteomes" id="UP000095192">
    <property type="component" value="Unassembled WGS sequence"/>
</dbReference>
<keyword evidence="1" id="KW-0472">Membrane</keyword>
<evidence type="ECO:0000313" key="3">
    <source>
        <dbReference type="Proteomes" id="UP000095192"/>
    </source>
</evidence>
<dbReference type="AlphaFoldDB" id="A0A1D3CXV1"/>
<evidence type="ECO:0008006" key="4">
    <source>
        <dbReference type="Google" id="ProtNLM"/>
    </source>
</evidence>
<keyword evidence="1" id="KW-1133">Transmembrane helix</keyword>
<dbReference type="InParanoid" id="A0A1D3CXV1"/>
<keyword evidence="1" id="KW-0812">Transmembrane</keyword>
<proteinExistence type="predicted"/>
<gene>
    <name evidence="2" type="ORF">cyc_07782</name>
</gene>
<accession>A0A1D3CXV1</accession>
<organism evidence="2 3">
    <name type="scientific">Cyclospora cayetanensis</name>
    <dbReference type="NCBI Taxonomy" id="88456"/>
    <lineage>
        <taxon>Eukaryota</taxon>
        <taxon>Sar</taxon>
        <taxon>Alveolata</taxon>
        <taxon>Apicomplexa</taxon>
        <taxon>Conoidasida</taxon>
        <taxon>Coccidia</taxon>
        <taxon>Eucoccidiorida</taxon>
        <taxon>Eimeriorina</taxon>
        <taxon>Eimeriidae</taxon>
        <taxon>Cyclospora</taxon>
    </lineage>
</organism>
<feature type="transmembrane region" description="Helical" evidence="1">
    <location>
        <begin position="94"/>
        <end position="113"/>
    </location>
</feature>
<evidence type="ECO:0000256" key="1">
    <source>
        <dbReference type="SAM" id="Phobius"/>
    </source>
</evidence>
<reference evidence="2 3" key="1">
    <citation type="journal article" date="2016" name="BMC Genomics">
        <title>Comparative genomics reveals Cyclospora cayetanensis possesses coccidia-like metabolism and invasion components but unique surface antigens.</title>
        <authorList>
            <person name="Liu S."/>
            <person name="Wang L."/>
            <person name="Zheng H."/>
            <person name="Xu Z."/>
            <person name="Roellig D.M."/>
            <person name="Li N."/>
            <person name="Frace M.A."/>
            <person name="Tang K."/>
            <person name="Arrowood M.J."/>
            <person name="Moss D.M."/>
            <person name="Zhang L."/>
            <person name="Feng Y."/>
            <person name="Xiao L."/>
        </authorList>
    </citation>
    <scope>NUCLEOTIDE SEQUENCE [LARGE SCALE GENOMIC DNA]</scope>
    <source>
        <strain evidence="2 3">CHN_HEN01</strain>
    </source>
</reference>
<comment type="caution">
    <text evidence="2">The sequence shown here is derived from an EMBL/GenBank/DDBJ whole genome shotgun (WGS) entry which is preliminary data.</text>
</comment>
<dbReference type="VEuPathDB" id="ToxoDB:cyc_07782"/>
<keyword evidence="3" id="KW-1185">Reference proteome</keyword>
<name>A0A1D3CXV1_9EIME</name>
<evidence type="ECO:0000313" key="2">
    <source>
        <dbReference type="EMBL" id="OEH76028.1"/>
    </source>
</evidence>
<protein>
    <recommendedName>
        <fullName evidence="4">Transmembrane protein</fullName>
    </recommendedName>
</protein>